<organism evidence="1 2">
    <name type="scientific">Sphagnum jensenii</name>
    <dbReference type="NCBI Taxonomy" id="128206"/>
    <lineage>
        <taxon>Eukaryota</taxon>
        <taxon>Viridiplantae</taxon>
        <taxon>Streptophyta</taxon>
        <taxon>Embryophyta</taxon>
        <taxon>Bryophyta</taxon>
        <taxon>Sphagnophytina</taxon>
        <taxon>Sphagnopsida</taxon>
        <taxon>Sphagnales</taxon>
        <taxon>Sphagnaceae</taxon>
        <taxon>Sphagnum</taxon>
    </lineage>
</organism>
<sequence>MPWKPAESALTTRYANSTTKPLGKALQNEKLFSCVCVLLRRCSENLRKQFVKEFRSAREDREIGLAV</sequence>
<name>A0ABP1BLK6_9BRYO</name>
<gene>
    <name evidence="1" type="ORF">CSSPJE1EN2_LOCUS18718</name>
</gene>
<dbReference type="Proteomes" id="UP001497522">
    <property type="component" value="Chromosome 5"/>
</dbReference>
<reference evidence="1" key="1">
    <citation type="submission" date="2024-03" db="EMBL/GenBank/DDBJ databases">
        <authorList>
            <consortium name="ELIXIR-Norway"/>
            <consortium name="Elixir Norway"/>
        </authorList>
    </citation>
    <scope>NUCLEOTIDE SEQUENCE</scope>
</reference>
<evidence type="ECO:0000313" key="1">
    <source>
        <dbReference type="EMBL" id="CAK9876658.1"/>
    </source>
</evidence>
<dbReference type="EMBL" id="OZ023706">
    <property type="protein sequence ID" value="CAK9876658.1"/>
    <property type="molecule type" value="Genomic_DNA"/>
</dbReference>
<accession>A0ABP1BLK6</accession>
<proteinExistence type="predicted"/>
<evidence type="ECO:0000313" key="2">
    <source>
        <dbReference type="Proteomes" id="UP001497522"/>
    </source>
</evidence>
<protein>
    <submittedName>
        <fullName evidence="1">Uncharacterized protein</fullName>
    </submittedName>
</protein>
<keyword evidence="2" id="KW-1185">Reference proteome</keyword>